<dbReference type="InterPro" id="IPR011765">
    <property type="entry name" value="Pept_M16_N"/>
</dbReference>
<accession>A0A4R2GLV1</accession>
<gene>
    <name evidence="4" type="ORF">EV194_10292</name>
</gene>
<dbReference type="SUPFAM" id="SSF63411">
    <property type="entry name" value="LuxS/MPP-like metallohydrolase"/>
    <property type="match status" value="2"/>
</dbReference>
<dbReference type="RefSeq" id="WP_132432384.1">
    <property type="nucleotide sequence ID" value="NZ_SLWK01000002.1"/>
</dbReference>
<feature type="domain" description="Peptidase M16 C-terminal" evidence="3">
    <location>
        <begin position="168"/>
        <end position="341"/>
    </location>
</feature>
<evidence type="ECO:0000313" key="4">
    <source>
        <dbReference type="EMBL" id="TCO09668.1"/>
    </source>
</evidence>
<dbReference type="Pfam" id="PF00675">
    <property type="entry name" value="Peptidase_M16"/>
    <property type="match status" value="1"/>
</dbReference>
<evidence type="ECO:0000256" key="1">
    <source>
        <dbReference type="ARBA" id="ARBA00007261"/>
    </source>
</evidence>
<keyword evidence="5" id="KW-1185">Reference proteome</keyword>
<dbReference type="GO" id="GO:0046872">
    <property type="term" value="F:metal ion binding"/>
    <property type="evidence" value="ECO:0007669"/>
    <property type="project" value="InterPro"/>
</dbReference>
<comment type="similarity">
    <text evidence="1">Belongs to the peptidase M16 family.</text>
</comment>
<dbReference type="PANTHER" id="PTHR11851:SF49">
    <property type="entry name" value="MITOCHONDRIAL-PROCESSING PEPTIDASE SUBUNIT ALPHA"/>
    <property type="match status" value="1"/>
</dbReference>
<evidence type="ECO:0000259" key="2">
    <source>
        <dbReference type="Pfam" id="PF00675"/>
    </source>
</evidence>
<dbReference type="Pfam" id="PF05193">
    <property type="entry name" value="Peptidase_M16_C"/>
    <property type="match status" value="1"/>
</dbReference>
<dbReference type="EMBL" id="SLWK01000002">
    <property type="protein sequence ID" value="TCO09668.1"/>
    <property type="molecule type" value="Genomic_DNA"/>
</dbReference>
<dbReference type="AlphaFoldDB" id="A0A4R2GLV1"/>
<organism evidence="4 5">
    <name type="scientific">Natronoflexus pectinivorans</name>
    <dbReference type="NCBI Taxonomy" id="682526"/>
    <lineage>
        <taxon>Bacteria</taxon>
        <taxon>Pseudomonadati</taxon>
        <taxon>Bacteroidota</taxon>
        <taxon>Bacteroidia</taxon>
        <taxon>Marinilabiliales</taxon>
        <taxon>Marinilabiliaceae</taxon>
        <taxon>Natronoflexus</taxon>
    </lineage>
</organism>
<dbReference type="Gene3D" id="3.30.830.10">
    <property type="entry name" value="Metalloenzyme, LuxS/M16 peptidase-like"/>
    <property type="match status" value="2"/>
</dbReference>
<sequence length="408" mass="46754">MLLFSHTLPNGIRLIHHPVDSPVGHCGLIINTGSRDEKENEHGMAHFIEHVFFKGTKKRKTYHILSRIDDVGGELNAYTTKEETCIYASFLKQDFNRAMELIHDIAFNSTFPVKEIEKEKEVIIDEINSYKDSPADLILDDFEELVFSKDAIGRNILGTPETISKFGQKDIRKFMAENYHTDQMVICTVGQIPPGKIMKIATQYFGSIPTNLRQVKRQPISPYLPQTVEKTMDTFQSHVAIGNVAYDLNHPNRLNLLLLNNILGGPGMNSRLNMSLREKNGIAYNIESIYTPYFGTGVFSIYFGTDEENLKRSIKIVHKELKKLREKKLGKLQIHNARRQLKGQITIANENREHLMLSIGKSFMLYNKVDTIEEIYDKLDNITAEKLLETANEIFAPEQLSYLIYRQS</sequence>
<dbReference type="Proteomes" id="UP000295221">
    <property type="component" value="Unassembled WGS sequence"/>
</dbReference>
<evidence type="ECO:0000313" key="5">
    <source>
        <dbReference type="Proteomes" id="UP000295221"/>
    </source>
</evidence>
<dbReference type="InterPro" id="IPR011249">
    <property type="entry name" value="Metalloenz_LuxS/M16"/>
</dbReference>
<dbReference type="OrthoDB" id="9811314at2"/>
<dbReference type="InterPro" id="IPR050361">
    <property type="entry name" value="MPP/UQCRC_Complex"/>
</dbReference>
<evidence type="ECO:0000259" key="3">
    <source>
        <dbReference type="Pfam" id="PF05193"/>
    </source>
</evidence>
<protein>
    <submittedName>
        <fullName evidence="4">Putative Zn-dependent peptidase</fullName>
    </submittedName>
</protein>
<dbReference type="InterPro" id="IPR007863">
    <property type="entry name" value="Peptidase_M16_C"/>
</dbReference>
<dbReference type="PANTHER" id="PTHR11851">
    <property type="entry name" value="METALLOPROTEASE"/>
    <property type="match status" value="1"/>
</dbReference>
<proteinExistence type="inferred from homology"/>
<name>A0A4R2GLV1_9BACT</name>
<comment type="caution">
    <text evidence="4">The sequence shown here is derived from an EMBL/GenBank/DDBJ whole genome shotgun (WGS) entry which is preliminary data.</text>
</comment>
<feature type="domain" description="Peptidase M16 N-terminal" evidence="2">
    <location>
        <begin position="24"/>
        <end position="159"/>
    </location>
</feature>
<reference evidence="4 5" key="1">
    <citation type="submission" date="2019-03" db="EMBL/GenBank/DDBJ databases">
        <title>Genomic Encyclopedia of Type Strains, Phase IV (KMG-IV): sequencing the most valuable type-strain genomes for metagenomic binning, comparative biology and taxonomic classification.</title>
        <authorList>
            <person name="Goeker M."/>
        </authorList>
    </citation>
    <scope>NUCLEOTIDE SEQUENCE [LARGE SCALE GENOMIC DNA]</scope>
    <source>
        <strain evidence="4 5">DSM 24179</strain>
    </source>
</reference>